<organism evidence="1 2">
    <name type="scientific">Candidatus Ichthyocystis hellenicum</name>
    <dbReference type="NCBI Taxonomy" id="1561003"/>
    <lineage>
        <taxon>Bacteria</taxon>
        <taxon>Pseudomonadati</taxon>
        <taxon>Pseudomonadota</taxon>
        <taxon>Betaproteobacteria</taxon>
        <taxon>Burkholderiales</taxon>
        <taxon>Candidatus Ichthyocystis</taxon>
    </lineage>
</organism>
<accession>A0A0S4M240</accession>
<dbReference type="PATRIC" id="fig|1561003.3.peg.1051"/>
<reference evidence="2" key="1">
    <citation type="submission" date="2015-11" db="EMBL/GenBank/DDBJ databases">
        <authorList>
            <person name="Seth-Smith H.M.B."/>
        </authorList>
    </citation>
    <scope>NUCLEOTIDE SEQUENCE [LARGE SCALE GENOMIC DNA]</scope>
    <source>
        <strain evidence="2">2013Ark11</strain>
    </source>
</reference>
<dbReference type="EMBL" id="LN906597">
    <property type="protein sequence ID" value="CUT17845.1"/>
    <property type="molecule type" value="Genomic_DNA"/>
</dbReference>
<keyword evidence="2" id="KW-1185">Reference proteome</keyword>
<dbReference type="Proteomes" id="UP000198651">
    <property type="component" value="Chromosome I"/>
</dbReference>
<protein>
    <submittedName>
        <fullName evidence="1">Putative coiled coil protein</fullName>
    </submittedName>
</protein>
<gene>
    <name evidence="1" type="ORF">Ark11_1028</name>
</gene>
<sequence>MSFTHLYSIWLGMKYMFLYHLSSNSDTNNTCESNNDHGDSNSSIDHVSSDSQFLKYDQITDNLIENALLIDLDSLDISLGDFPDNIINSDIMAEDLFEDQTEPSEIKLGISHEISSVETSTVTENNSETLLTHTQPSTCPIVEQPHANTGNIKTFEQNRDAEKYCKSGNRAKHITPENLNSVTKKYGYEDICSNKLTTSIYERAIKKIHIDEKKLFMYAILEEFSNKIESNYFDQSCINISSTYSNIRKYIMEKLSLYINNAICTKDIAITPGMSISNIKDKCISNEFFFDNLSLNCKEITEKIRKTQHEEFLPLIQSYINFVSLKSLKNFVYRINKDKKNKISVSLKRLVIDTINDLPLKIKSAIEKFEPIDILRGTFVKIHGAYISKSFVRNLANSYSFDELMIETKFTEMDKSLTKSKIEKELLTSVIYLEGNTISLDEPTASLMVNHLLLDIDNIYTRYTITENEIKITNSSLEAKQLRHDSKKNSNQSSFDKEYLKTTSAKINAAPTNPNTKKKLNHPAIRNKGDFQRCKKYTVPEKLKLVTGFYGRSNMFDTKSLSSIYENALKKINVDEKKLIRKAILIRFSNEINCYSSSFINISRTYLNIRRYIANKICPNINKILCTADISLIPGMTLSDVYKKCISNKIFFEKLRKKCKEIAKKTDKVHHRFFLTLIQKCVHLHPDKYLYTDIEQADDYTKNKISLLIKYSIIKTICSLPKNIKSVIEKFNLNDIYKSMFVQLHGAYVTKSFIRDVANIYVSEILIPEIKYLEIDNSFIKIKLKELLRRSTVILNGNLFSPNRSMVSLMSGHLLLDMIDVPLHIKWKLLTESKNENQIKFINPKIMLTEDKKYIEQISTLVTKQSHLTSKFDISSNEQQINSKDCVEQHVIPEQLAVVSDLYNYANIFNTKLVTSIYEIAIEKIDVDEENMLKNTILKEFNNEIKTSGLTKSRINISKTYSNIRKYIIDKISPYINEIIRTADICITPGMSILGIYVKCISNKTFFDKLRECCKKTSRKIRATQQEEFLHIIQNHINFSAGQNLDANIEEIDTGRKNKLSSIIKSMIVDNIINLPQKIKCVIENFSTIDVLKGLFTQLHGAYVTKSFMRTVVEIYNNDKSPMKNKSINIEDPYIKEKLEKSLQNSVILVNNKMVLSPNKSTVSLIINNLLLDIYSNSNTFTTKSNSLAENVVNPKTVKQHNSTPQNCTRYILPEELKIMPITYKCSNICYAELRTSIYEYAIEKIDVDEKKLFEQAMLEELGDKFKRKGLNKSHIDITRTCSNIRKYISNKISPCINCIIRTENINLTPGMSISDIHRECISNHAFFDKLFKCCKEIEKDLEVVPHKDFLCIAQRKVDIDQHNSLFIDMTRLAISKKERLTKLLKILIIDTIRNLPNSIKSVIEKLGQGDISKYMFVNIHGILVTKSFIRNVIDIRTADKLMVENKSLKISKSDIITKLEELVDKSFILYEEKLFLPNKYTAIMMANYLLLDITKDIYSSYYKSFTENGPLKLNNESTIDNSKPRNCLEHLAPGENIYELAIRKINIDEKKVFMDEILRKFNIDQSSINISVTYSNVRNYILDKIHPYLDNIIRDADILISPGMSISYIKHTCMSNFIFFDKLYQQCNNIVKDINDMPNEHFFHIFDSSDITMIGKTIDYDGKNKISQLLKYLIVDTILCLPQKIILAIDRSDITDISDGLFKPFHNVRITKSFLRNIMDIYNAIDKEKMENESIKFVDYLIEKGRLKEIVKKSTVLIGEIALLPNKYTARLVFDNLLSDMSNIYKSNSKIPKNFDD</sequence>
<evidence type="ECO:0000313" key="2">
    <source>
        <dbReference type="Proteomes" id="UP000198651"/>
    </source>
</evidence>
<evidence type="ECO:0000313" key="1">
    <source>
        <dbReference type="EMBL" id="CUT17845.1"/>
    </source>
</evidence>
<proteinExistence type="predicted"/>
<name>A0A0S4M240_9BURK</name>